<dbReference type="Pfam" id="PF07702">
    <property type="entry name" value="UTRA"/>
    <property type="match status" value="1"/>
</dbReference>
<dbReference type="InterPro" id="IPR028978">
    <property type="entry name" value="Chorismate_lyase_/UTRA_dom_sf"/>
</dbReference>
<dbReference type="InterPro" id="IPR036390">
    <property type="entry name" value="WH_DNA-bd_sf"/>
</dbReference>
<dbReference type="SUPFAM" id="SSF64288">
    <property type="entry name" value="Chorismate lyase-like"/>
    <property type="match status" value="1"/>
</dbReference>
<dbReference type="Gene3D" id="1.10.10.10">
    <property type="entry name" value="Winged helix-like DNA-binding domain superfamily/Winged helix DNA-binding domain"/>
    <property type="match status" value="1"/>
</dbReference>
<sequence>MKELRSIRQLDNRQLSQKIKYALFENIKESIHGNELLKLPKEEVLAQQLGVSRNGLRDVLTVLEEEGYISRRRSKGTIVNPKIVNSTCRLDLETELTQMIAEEGYEPGFETLQIKFVEEEDPVLGPEEKRYLLVEKVFYADNDPVAYCIDRFAGTVAEKGAQHMEQLRASSHFDFMEQCCNDSIACVLADIIPVLPGENIARLLQISADTPVLCLEDTGFNYDHTTVLHATLYLKSGKLNYKILRKRF</sequence>
<dbReference type="AlphaFoldDB" id="A0A6N2W2S4"/>
<protein>
    <submittedName>
        <fullName evidence="4">HTH-type transcriptional repressor YvoA</fullName>
    </submittedName>
</protein>
<evidence type="ECO:0000256" key="1">
    <source>
        <dbReference type="ARBA" id="ARBA00023015"/>
    </source>
</evidence>
<evidence type="ECO:0000313" key="4">
    <source>
        <dbReference type="EMBL" id="VYT35171.1"/>
    </source>
</evidence>
<dbReference type="PROSITE" id="PS50949">
    <property type="entry name" value="HTH_GNTR"/>
    <property type="match status" value="1"/>
</dbReference>
<gene>
    <name evidence="4" type="primary">yvoA_5</name>
    <name evidence="4" type="ORF">CBLFYP116_03126</name>
</gene>
<dbReference type="InterPro" id="IPR050679">
    <property type="entry name" value="Bact_HTH_transcr_reg"/>
</dbReference>
<dbReference type="Gene3D" id="3.40.1410.10">
    <property type="entry name" value="Chorismate lyase-like"/>
    <property type="match status" value="1"/>
</dbReference>
<organism evidence="4">
    <name type="scientific">Enterocloster bolteae</name>
    <dbReference type="NCBI Taxonomy" id="208479"/>
    <lineage>
        <taxon>Bacteria</taxon>
        <taxon>Bacillati</taxon>
        <taxon>Bacillota</taxon>
        <taxon>Clostridia</taxon>
        <taxon>Lachnospirales</taxon>
        <taxon>Lachnospiraceae</taxon>
        <taxon>Enterocloster</taxon>
    </lineage>
</organism>
<dbReference type="RefSeq" id="WP_002577742.1">
    <property type="nucleotide sequence ID" value="NZ_BAABZS010000001.1"/>
</dbReference>
<keyword evidence="1" id="KW-0805">Transcription regulation</keyword>
<dbReference type="GO" id="GO:0003700">
    <property type="term" value="F:DNA-binding transcription factor activity"/>
    <property type="evidence" value="ECO:0007669"/>
    <property type="project" value="InterPro"/>
</dbReference>
<evidence type="ECO:0000256" key="3">
    <source>
        <dbReference type="ARBA" id="ARBA00023163"/>
    </source>
</evidence>
<accession>A0A6N2W2S4</accession>
<dbReference type="Pfam" id="PF00392">
    <property type="entry name" value="GntR"/>
    <property type="match status" value="1"/>
</dbReference>
<dbReference type="PANTHER" id="PTHR44846:SF17">
    <property type="entry name" value="GNTR-FAMILY TRANSCRIPTIONAL REGULATOR"/>
    <property type="match status" value="1"/>
</dbReference>
<keyword evidence="3" id="KW-0804">Transcription</keyword>
<dbReference type="CDD" id="cd07377">
    <property type="entry name" value="WHTH_GntR"/>
    <property type="match status" value="1"/>
</dbReference>
<proteinExistence type="predicted"/>
<dbReference type="GO" id="GO:0003677">
    <property type="term" value="F:DNA binding"/>
    <property type="evidence" value="ECO:0007669"/>
    <property type="project" value="UniProtKB-KW"/>
</dbReference>
<dbReference type="SUPFAM" id="SSF46785">
    <property type="entry name" value="Winged helix' DNA-binding domain"/>
    <property type="match status" value="1"/>
</dbReference>
<dbReference type="PRINTS" id="PR00035">
    <property type="entry name" value="HTHGNTR"/>
</dbReference>
<dbReference type="PANTHER" id="PTHR44846">
    <property type="entry name" value="MANNOSYL-D-GLYCERATE TRANSPORT/METABOLISM SYSTEM REPRESSOR MNGR-RELATED"/>
    <property type="match status" value="1"/>
</dbReference>
<dbReference type="EMBL" id="CACRTF010000014">
    <property type="protein sequence ID" value="VYT35171.1"/>
    <property type="molecule type" value="Genomic_DNA"/>
</dbReference>
<keyword evidence="2" id="KW-0238">DNA-binding</keyword>
<reference evidence="4" key="1">
    <citation type="submission" date="2019-11" db="EMBL/GenBank/DDBJ databases">
        <authorList>
            <person name="Feng L."/>
        </authorList>
    </citation>
    <scope>NUCLEOTIDE SEQUENCE</scope>
    <source>
        <strain evidence="4">CbolteaeLFYP116</strain>
    </source>
</reference>
<dbReference type="GeneID" id="23116224"/>
<dbReference type="SMART" id="SM00866">
    <property type="entry name" value="UTRA"/>
    <property type="match status" value="1"/>
</dbReference>
<dbReference type="InterPro" id="IPR036388">
    <property type="entry name" value="WH-like_DNA-bd_sf"/>
</dbReference>
<name>A0A6N2W2S4_9FIRM</name>
<dbReference type="InterPro" id="IPR011663">
    <property type="entry name" value="UTRA"/>
</dbReference>
<dbReference type="InterPro" id="IPR000524">
    <property type="entry name" value="Tscrpt_reg_HTH_GntR"/>
</dbReference>
<evidence type="ECO:0000256" key="2">
    <source>
        <dbReference type="ARBA" id="ARBA00023125"/>
    </source>
</evidence>
<dbReference type="GO" id="GO:0045892">
    <property type="term" value="P:negative regulation of DNA-templated transcription"/>
    <property type="evidence" value="ECO:0007669"/>
    <property type="project" value="TreeGrafter"/>
</dbReference>
<dbReference type="SMART" id="SM00345">
    <property type="entry name" value="HTH_GNTR"/>
    <property type="match status" value="1"/>
</dbReference>